<evidence type="ECO:0000259" key="5">
    <source>
        <dbReference type="Pfam" id="PF06441"/>
    </source>
</evidence>
<dbReference type="Proteomes" id="UP001465755">
    <property type="component" value="Unassembled WGS sequence"/>
</dbReference>
<evidence type="ECO:0000313" key="6">
    <source>
        <dbReference type="EMBL" id="KAK9812090.1"/>
    </source>
</evidence>
<feature type="domain" description="Epoxide hydrolase N-terminal" evidence="5">
    <location>
        <begin position="3"/>
        <end position="107"/>
    </location>
</feature>
<dbReference type="AlphaFoldDB" id="A0AAW1PUP6"/>
<dbReference type="Gene3D" id="3.40.50.1820">
    <property type="entry name" value="alpha/beta hydrolase"/>
    <property type="match status" value="1"/>
</dbReference>
<dbReference type="PIRSF" id="PIRSF001112">
    <property type="entry name" value="Epoxide_hydrolase"/>
    <property type="match status" value="1"/>
</dbReference>
<feature type="active site" description="Proton donor" evidence="4">
    <location>
        <position position="315"/>
    </location>
</feature>
<keyword evidence="2" id="KW-0058">Aromatic hydrocarbons catabolism</keyword>
<dbReference type="Pfam" id="PF06441">
    <property type="entry name" value="EHN"/>
    <property type="match status" value="1"/>
</dbReference>
<organism evidence="6 7">
    <name type="scientific">Symbiochloris irregularis</name>
    <dbReference type="NCBI Taxonomy" id="706552"/>
    <lineage>
        <taxon>Eukaryota</taxon>
        <taxon>Viridiplantae</taxon>
        <taxon>Chlorophyta</taxon>
        <taxon>core chlorophytes</taxon>
        <taxon>Trebouxiophyceae</taxon>
        <taxon>Trebouxiales</taxon>
        <taxon>Trebouxiaceae</taxon>
        <taxon>Symbiochloris</taxon>
    </lineage>
</organism>
<dbReference type="PANTHER" id="PTHR21661:SF35">
    <property type="entry name" value="EPOXIDE HYDROLASE"/>
    <property type="match status" value="1"/>
</dbReference>
<dbReference type="InterPro" id="IPR016292">
    <property type="entry name" value="Epoxide_hydrolase"/>
</dbReference>
<sequence length="400" mass="46568">MGTFEINVSSEDQSDLRERISRTRLPDQQEGVGWDQGTPSAYLEELIEYWRSSYSWPKQQEWLNTHFKHFRQHLNRQQLHYVHHASPDADAIPLLLVHGWPSSFLDFHKLIPRLEHGSRRRRYHIVAPSLPGYGFSAKPAQPGFGVIQIASTLNDLMVALGYRHYVVYGGDWGTLIAFVLGTRHPQNCRVIYTLARAVPRLHRPWHVAQLLNHRLPWLNKMPITMTHSELKGLDDYRHLEKHEFGYRHIQGTKPQTLGCALNYSPAGLAAWIVEKYKTWSDCHGNIESRFTKDELLTQICIYWFTGTITSSMRLYYESGQQWASLMQGYCKVPTAIAKFPADHFSSLPRAWIEQAWNVKHFKEFDSGGHFPALEEPDLLAEDIDRFFDQIESLDPKWQRF</sequence>
<keyword evidence="3" id="KW-0378">Hydrolase</keyword>
<evidence type="ECO:0000256" key="4">
    <source>
        <dbReference type="PIRSR" id="PIRSR001112-1"/>
    </source>
</evidence>
<name>A0AAW1PUP6_9CHLO</name>
<evidence type="ECO:0000256" key="2">
    <source>
        <dbReference type="ARBA" id="ARBA00022797"/>
    </source>
</evidence>
<evidence type="ECO:0000256" key="1">
    <source>
        <dbReference type="ARBA" id="ARBA00010088"/>
    </source>
</evidence>
<feature type="active site" description="Proton acceptor" evidence="4">
    <location>
        <position position="369"/>
    </location>
</feature>
<proteinExistence type="inferred from homology"/>
<evidence type="ECO:0000256" key="3">
    <source>
        <dbReference type="ARBA" id="ARBA00022801"/>
    </source>
</evidence>
<evidence type="ECO:0000313" key="7">
    <source>
        <dbReference type="Proteomes" id="UP001465755"/>
    </source>
</evidence>
<dbReference type="SUPFAM" id="SSF53474">
    <property type="entry name" value="alpha/beta-Hydrolases"/>
    <property type="match status" value="1"/>
</dbReference>
<dbReference type="PANTHER" id="PTHR21661">
    <property type="entry name" value="EPOXIDE HYDROLASE 1-RELATED"/>
    <property type="match status" value="1"/>
</dbReference>
<dbReference type="GO" id="GO:0004301">
    <property type="term" value="F:epoxide hydrolase activity"/>
    <property type="evidence" value="ECO:0007669"/>
    <property type="project" value="TreeGrafter"/>
</dbReference>
<accession>A0AAW1PUP6</accession>
<keyword evidence="7" id="KW-1185">Reference proteome</keyword>
<feature type="active site" description="Nucleophile" evidence="4">
    <location>
        <position position="171"/>
    </location>
</feature>
<gene>
    <name evidence="6" type="ORF">WJX73_005666</name>
</gene>
<dbReference type="InterPro" id="IPR000639">
    <property type="entry name" value="Epox_hydrolase-like"/>
</dbReference>
<dbReference type="GO" id="GO:0097176">
    <property type="term" value="P:epoxide metabolic process"/>
    <property type="evidence" value="ECO:0007669"/>
    <property type="project" value="TreeGrafter"/>
</dbReference>
<dbReference type="PRINTS" id="PR00412">
    <property type="entry name" value="EPOXHYDRLASE"/>
</dbReference>
<dbReference type="EMBL" id="JALJOQ010000009">
    <property type="protein sequence ID" value="KAK9812090.1"/>
    <property type="molecule type" value="Genomic_DNA"/>
</dbReference>
<comment type="caution">
    <text evidence="6">The sequence shown here is derived from an EMBL/GenBank/DDBJ whole genome shotgun (WGS) entry which is preliminary data.</text>
</comment>
<comment type="similarity">
    <text evidence="1">Belongs to the peptidase S33 family.</text>
</comment>
<reference evidence="6 7" key="1">
    <citation type="journal article" date="2024" name="Nat. Commun.">
        <title>Phylogenomics reveals the evolutionary origins of lichenization in chlorophyte algae.</title>
        <authorList>
            <person name="Puginier C."/>
            <person name="Libourel C."/>
            <person name="Otte J."/>
            <person name="Skaloud P."/>
            <person name="Haon M."/>
            <person name="Grisel S."/>
            <person name="Petersen M."/>
            <person name="Berrin J.G."/>
            <person name="Delaux P.M."/>
            <person name="Dal Grande F."/>
            <person name="Keller J."/>
        </authorList>
    </citation>
    <scope>NUCLEOTIDE SEQUENCE [LARGE SCALE GENOMIC DNA]</scope>
    <source>
        <strain evidence="6 7">SAG 2036</strain>
    </source>
</reference>
<dbReference type="InterPro" id="IPR029058">
    <property type="entry name" value="AB_hydrolase_fold"/>
</dbReference>
<protein>
    <recommendedName>
        <fullName evidence="5">Epoxide hydrolase N-terminal domain-containing protein</fullName>
    </recommendedName>
</protein>
<dbReference type="InterPro" id="IPR010497">
    <property type="entry name" value="Epoxide_hydro_N"/>
</dbReference>